<keyword evidence="1" id="KW-0812">Transmembrane</keyword>
<reference evidence="2 3" key="1">
    <citation type="journal article" date="2006" name="Genome Res.">
        <title>Skewed genomic variability in strains of the toxigenic bacterial pathogen, Clostridium perfringens.</title>
        <authorList>
            <person name="Myers G.S."/>
            <person name="Rasko D.A."/>
            <person name="Cheung J.K."/>
            <person name="Ravel J."/>
            <person name="Seshadri R."/>
            <person name="Deboy R.T."/>
            <person name="Ren Q."/>
            <person name="Varga J."/>
            <person name="Awad M.M."/>
            <person name="Brinkac L.M."/>
            <person name="Daugherty S.C."/>
            <person name="Haft D.H."/>
            <person name="Dodson R.J."/>
            <person name="Madupu R."/>
            <person name="Nelson W.C."/>
            <person name="Rosovitz M.J."/>
            <person name="Sullivan S.A."/>
            <person name="Khouri H."/>
            <person name="Dimitrov G.I."/>
            <person name="Watkins K.L."/>
            <person name="Mulligan S."/>
            <person name="Benton J."/>
            <person name="Radune D."/>
            <person name="Fisher D.J."/>
            <person name="Atkins H.S."/>
            <person name="Hiscox T."/>
            <person name="Jost B.H."/>
            <person name="Billington S.J."/>
            <person name="Songer J.G."/>
            <person name="McClane B.A."/>
            <person name="Titball R.W."/>
            <person name="Rood J.I."/>
            <person name="Melville S.B."/>
            <person name="Paulsen I.T."/>
        </authorList>
    </citation>
    <scope>NUCLEOTIDE SEQUENCE [LARGE SCALE GENOMIC DNA]</scope>
    <source>
        <strain evidence="3">ATCC 13124 / DSM 756 / JCM 1290 / NCIMB 6125 / NCTC 8237 / S 107 / Type A</strain>
    </source>
</reference>
<evidence type="ECO:0000313" key="2">
    <source>
        <dbReference type="EMBL" id="ABG84721.1"/>
    </source>
</evidence>
<sequence>MEKSAQIFCILEGILMAIVGILFFIKPMDSLLYFTIVAGILIIGSGIFTIIKAFKSSRKGLYIFTGIISVLFGLMLCFVPLESIDVLVIFYGSWALVNGIFLLVGEFTYKSFGFNATTLYSILLIILGLLILFEPISFLIATPFIIGVYFIIIAVFEIYLGFKL</sequence>
<organism evidence="2 3">
    <name type="scientific">Clostridium perfringens (strain ATCC 13124 / DSM 756 / JCM 1290 / NCIMB 6125 / NCTC 8237 / Type A)</name>
    <dbReference type="NCBI Taxonomy" id="195103"/>
    <lineage>
        <taxon>Bacteria</taxon>
        <taxon>Bacillati</taxon>
        <taxon>Bacillota</taxon>
        <taxon>Clostridia</taxon>
        <taxon>Eubacteriales</taxon>
        <taxon>Clostridiaceae</taxon>
        <taxon>Clostridium</taxon>
    </lineage>
</organism>
<dbReference type="RefSeq" id="WP_003454877.1">
    <property type="nucleotide sequence ID" value="NC_008261.1"/>
</dbReference>
<dbReference type="PaxDb" id="195103-CPF_2336"/>
<dbReference type="Pfam" id="PF03729">
    <property type="entry name" value="DUF308"/>
    <property type="match status" value="2"/>
</dbReference>
<gene>
    <name evidence="2" type="ordered locus">CPF_2336</name>
</gene>
<dbReference type="PANTHER" id="PTHR34989">
    <property type="entry name" value="PROTEIN HDED"/>
    <property type="match status" value="1"/>
</dbReference>
<proteinExistence type="predicted"/>
<name>A0A0H2YUI4_CLOP1</name>
<dbReference type="EMBL" id="CP000246">
    <property type="protein sequence ID" value="ABG84721.1"/>
    <property type="molecule type" value="Genomic_DNA"/>
</dbReference>
<dbReference type="Proteomes" id="UP000001823">
    <property type="component" value="Chromosome"/>
</dbReference>
<keyword evidence="1" id="KW-0472">Membrane</keyword>
<dbReference type="AlphaFoldDB" id="A0A0H2YUI4"/>
<feature type="transmembrane region" description="Helical" evidence="1">
    <location>
        <begin position="31"/>
        <end position="54"/>
    </location>
</feature>
<feature type="transmembrane region" description="Helical" evidence="1">
    <location>
        <begin position="61"/>
        <end position="81"/>
    </location>
</feature>
<keyword evidence="1" id="KW-1133">Transmembrane helix</keyword>
<feature type="transmembrane region" description="Helical" evidence="1">
    <location>
        <begin position="7"/>
        <end position="25"/>
    </location>
</feature>
<keyword evidence="3" id="KW-1185">Reference proteome</keyword>
<dbReference type="KEGG" id="cpf:CPF_2336"/>
<dbReference type="HOGENOM" id="CLU_137255_0_0_9"/>
<protein>
    <submittedName>
        <fullName evidence="2">Membrane protein</fullName>
    </submittedName>
</protein>
<evidence type="ECO:0000313" key="3">
    <source>
        <dbReference type="Proteomes" id="UP000001823"/>
    </source>
</evidence>
<dbReference type="PANTHER" id="PTHR34989:SF1">
    <property type="entry name" value="PROTEIN HDED"/>
    <property type="match status" value="1"/>
</dbReference>
<dbReference type="InterPro" id="IPR052712">
    <property type="entry name" value="Acid_resist_chaperone_HdeD"/>
</dbReference>
<evidence type="ECO:0000256" key="1">
    <source>
        <dbReference type="SAM" id="Phobius"/>
    </source>
</evidence>
<dbReference type="STRING" id="195103.CPF_2336"/>
<feature type="transmembrane region" description="Helical" evidence="1">
    <location>
        <begin position="87"/>
        <end position="105"/>
    </location>
</feature>
<feature type="transmembrane region" description="Helical" evidence="1">
    <location>
        <begin position="112"/>
        <end position="133"/>
    </location>
</feature>
<dbReference type="InterPro" id="IPR005325">
    <property type="entry name" value="DUF308_memb"/>
</dbReference>
<feature type="transmembrane region" description="Helical" evidence="1">
    <location>
        <begin position="139"/>
        <end position="162"/>
    </location>
</feature>
<dbReference type="GeneID" id="93001383"/>
<dbReference type="eggNOG" id="COG3247">
    <property type="taxonomic scope" value="Bacteria"/>
</dbReference>
<dbReference type="GO" id="GO:0005886">
    <property type="term" value="C:plasma membrane"/>
    <property type="evidence" value="ECO:0007669"/>
    <property type="project" value="TreeGrafter"/>
</dbReference>
<accession>A0A0H2YUI4</accession>